<protein>
    <submittedName>
        <fullName evidence="2">Uncharacterized protein</fullName>
    </submittedName>
</protein>
<evidence type="ECO:0000313" key="3">
    <source>
        <dbReference type="Proteomes" id="UP001234989"/>
    </source>
</evidence>
<feature type="region of interest" description="Disordered" evidence="1">
    <location>
        <begin position="96"/>
        <end position="115"/>
    </location>
</feature>
<accession>A0AAF0TBI8</accession>
<evidence type="ECO:0000256" key="1">
    <source>
        <dbReference type="SAM" id="MobiDB-lite"/>
    </source>
</evidence>
<sequence>MGKKKVDSGEKPKIGKKTDNGKRKFSCASITKRPPIQEIFDSDSDDVVIIGDVAADSSSSGSWFNVRLRAIENVISSEESIDVEKLEYFVDPLKSQQDQFTDTTESEASSDEDKEKEVEFVLQQCCWLSANSIPNF</sequence>
<evidence type="ECO:0000313" key="2">
    <source>
        <dbReference type="EMBL" id="WMV12219.1"/>
    </source>
</evidence>
<name>A0AAF0TBI8_SOLVR</name>
<dbReference type="AlphaFoldDB" id="A0AAF0TBI8"/>
<reference evidence="2" key="1">
    <citation type="submission" date="2023-08" db="EMBL/GenBank/DDBJ databases">
        <title>A de novo genome assembly of Solanum verrucosum Schlechtendal, a Mexican diploid species geographically isolated from the other diploid A-genome species in potato relatives.</title>
        <authorList>
            <person name="Hosaka K."/>
        </authorList>
    </citation>
    <scope>NUCLEOTIDE SEQUENCE</scope>
    <source>
        <tissue evidence="2">Young leaves</tissue>
    </source>
</reference>
<organism evidence="2 3">
    <name type="scientific">Solanum verrucosum</name>
    <dbReference type="NCBI Taxonomy" id="315347"/>
    <lineage>
        <taxon>Eukaryota</taxon>
        <taxon>Viridiplantae</taxon>
        <taxon>Streptophyta</taxon>
        <taxon>Embryophyta</taxon>
        <taxon>Tracheophyta</taxon>
        <taxon>Spermatophyta</taxon>
        <taxon>Magnoliopsida</taxon>
        <taxon>eudicotyledons</taxon>
        <taxon>Gunneridae</taxon>
        <taxon>Pentapetalae</taxon>
        <taxon>asterids</taxon>
        <taxon>lamiids</taxon>
        <taxon>Solanales</taxon>
        <taxon>Solanaceae</taxon>
        <taxon>Solanoideae</taxon>
        <taxon>Solaneae</taxon>
        <taxon>Solanum</taxon>
    </lineage>
</organism>
<dbReference type="Proteomes" id="UP001234989">
    <property type="component" value="Chromosome 1"/>
</dbReference>
<dbReference type="EMBL" id="CP133612">
    <property type="protein sequence ID" value="WMV12219.1"/>
    <property type="molecule type" value="Genomic_DNA"/>
</dbReference>
<feature type="region of interest" description="Disordered" evidence="1">
    <location>
        <begin position="1"/>
        <end position="22"/>
    </location>
</feature>
<gene>
    <name evidence="2" type="ORF">MTR67_005604</name>
</gene>
<keyword evidence="3" id="KW-1185">Reference proteome</keyword>
<proteinExistence type="predicted"/>